<organism evidence="1 2">
    <name type="scientific">Catharanthus roseus</name>
    <name type="common">Madagascar periwinkle</name>
    <name type="synonym">Vinca rosea</name>
    <dbReference type="NCBI Taxonomy" id="4058"/>
    <lineage>
        <taxon>Eukaryota</taxon>
        <taxon>Viridiplantae</taxon>
        <taxon>Streptophyta</taxon>
        <taxon>Embryophyta</taxon>
        <taxon>Tracheophyta</taxon>
        <taxon>Spermatophyta</taxon>
        <taxon>Magnoliopsida</taxon>
        <taxon>eudicotyledons</taxon>
        <taxon>Gunneridae</taxon>
        <taxon>Pentapetalae</taxon>
        <taxon>asterids</taxon>
        <taxon>lamiids</taxon>
        <taxon>Gentianales</taxon>
        <taxon>Apocynaceae</taxon>
        <taxon>Rauvolfioideae</taxon>
        <taxon>Vinceae</taxon>
        <taxon>Catharanthinae</taxon>
        <taxon>Catharanthus</taxon>
    </lineage>
</organism>
<protein>
    <submittedName>
        <fullName evidence="1">Uncharacterized protein</fullName>
    </submittedName>
</protein>
<evidence type="ECO:0000313" key="2">
    <source>
        <dbReference type="Proteomes" id="UP001060085"/>
    </source>
</evidence>
<accession>A0ACC0B2R8</accession>
<gene>
    <name evidence="1" type="ORF">M9H77_16774</name>
</gene>
<dbReference type="EMBL" id="CM044704">
    <property type="protein sequence ID" value="KAI5666921.1"/>
    <property type="molecule type" value="Genomic_DNA"/>
</dbReference>
<comment type="caution">
    <text evidence="1">The sequence shown here is derived from an EMBL/GenBank/DDBJ whole genome shotgun (WGS) entry which is preliminary data.</text>
</comment>
<dbReference type="Proteomes" id="UP001060085">
    <property type="component" value="Linkage Group LG04"/>
</dbReference>
<name>A0ACC0B2R8_CATRO</name>
<evidence type="ECO:0000313" key="1">
    <source>
        <dbReference type="EMBL" id="KAI5666921.1"/>
    </source>
</evidence>
<reference evidence="2" key="1">
    <citation type="journal article" date="2023" name="Nat. Plants">
        <title>Single-cell RNA sequencing provides a high-resolution roadmap for understanding the multicellular compartmentation of specialized metabolism.</title>
        <authorList>
            <person name="Sun S."/>
            <person name="Shen X."/>
            <person name="Li Y."/>
            <person name="Li Y."/>
            <person name="Wang S."/>
            <person name="Li R."/>
            <person name="Zhang H."/>
            <person name="Shen G."/>
            <person name="Guo B."/>
            <person name="Wei J."/>
            <person name="Xu J."/>
            <person name="St-Pierre B."/>
            <person name="Chen S."/>
            <person name="Sun C."/>
        </authorList>
    </citation>
    <scope>NUCLEOTIDE SEQUENCE [LARGE SCALE GENOMIC DNA]</scope>
</reference>
<sequence>MCGSIGRRWAERNVKGNLICGLFFVLTSWRRELKLTSKKGYCFAGYAVSHFGASVYGFSCDHWCIEFEYSSILVSDVDSSPAVSQKQQQISKREEAVKEKMCIQSAVVFKREKQKKAKISSSSFTYYLLKD</sequence>
<proteinExistence type="predicted"/>
<keyword evidence="2" id="KW-1185">Reference proteome</keyword>